<keyword evidence="11" id="KW-1185">Reference proteome</keyword>
<dbReference type="PROSITE" id="PS50808">
    <property type="entry name" value="ZF_BED"/>
    <property type="match status" value="1"/>
</dbReference>
<dbReference type="SMART" id="SM00614">
    <property type="entry name" value="ZnF_BED"/>
    <property type="match status" value="1"/>
</dbReference>
<proteinExistence type="predicted"/>
<dbReference type="InterPro" id="IPR052865">
    <property type="entry name" value="Zinc_finger_BED"/>
</dbReference>
<dbReference type="InterPro" id="IPR012337">
    <property type="entry name" value="RNaseH-like_sf"/>
</dbReference>
<keyword evidence="4" id="KW-0862">Zinc</keyword>
<dbReference type="SUPFAM" id="SSF53098">
    <property type="entry name" value="Ribonuclease H-like"/>
    <property type="match status" value="1"/>
</dbReference>
<dbReference type="InterPro" id="IPR003656">
    <property type="entry name" value="Znf_BED"/>
</dbReference>
<dbReference type="OrthoDB" id="1607513at2759"/>
<keyword evidence="5" id="KW-0238">DNA-binding</keyword>
<evidence type="ECO:0000256" key="6">
    <source>
        <dbReference type="ARBA" id="ARBA00023242"/>
    </source>
</evidence>
<evidence type="ECO:0000256" key="8">
    <source>
        <dbReference type="SAM" id="MobiDB-lite"/>
    </source>
</evidence>
<protein>
    <recommendedName>
        <fullName evidence="9">BED-type domain-containing protein</fullName>
    </recommendedName>
</protein>
<evidence type="ECO:0000256" key="4">
    <source>
        <dbReference type="ARBA" id="ARBA00022833"/>
    </source>
</evidence>
<dbReference type="Proteomes" id="UP000694569">
    <property type="component" value="Unplaced"/>
</dbReference>
<dbReference type="Pfam" id="PF02892">
    <property type="entry name" value="zf-BED"/>
    <property type="match status" value="1"/>
</dbReference>
<evidence type="ECO:0000256" key="5">
    <source>
        <dbReference type="ARBA" id="ARBA00023125"/>
    </source>
</evidence>
<dbReference type="GeneTree" id="ENSGT00940000158431"/>
<evidence type="ECO:0000313" key="11">
    <source>
        <dbReference type="Proteomes" id="UP000694569"/>
    </source>
</evidence>
<dbReference type="GO" id="GO:0005634">
    <property type="term" value="C:nucleus"/>
    <property type="evidence" value="ECO:0007669"/>
    <property type="project" value="UniProtKB-SubCell"/>
</dbReference>
<dbReference type="AlphaFoldDB" id="A0A8C5M8S6"/>
<evidence type="ECO:0000256" key="3">
    <source>
        <dbReference type="ARBA" id="ARBA00022771"/>
    </source>
</evidence>
<dbReference type="SUPFAM" id="SSF57667">
    <property type="entry name" value="beta-beta-alpha zinc fingers"/>
    <property type="match status" value="1"/>
</dbReference>
<reference evidence="10" key="1">
    <citation type="submission" date="2025-08" db="UniProtKB">
        <authorList>
            <consortium name="Ensembl"/>
        </authorList>
    </citation>
    <scope>IDENTIFICATION</scope>
</reference>
<keyword evidence="2" id="KW-0479">Metal-binding</keyword>
<feature type="region of interest" description="Disordered" evidence="8">
    <location>
        <begin position="1"/>
        <end position="49"/>
    </location>
</feature>
<feature type="domain" description="BED-type" evidence="9">
    <location>
        <begin position="202"/>
        <end position="259"/>
    </location>
</feature>
<dbReference type="PANTHER" id="PTHR47241">
    <property type="entry name" value="FINGER PROTEIN, PUTATIVE-RELATED"/>
    <property type="match status" value="1"/>
</dbReference>
<dbReference type="GO" id="GO:0046983">
    <property type="term" value="F:protein dimerization activity"/>
    <property type="evidence" value="ECO:0007669"/>
    <property type="project" value="InterPro"/>
</dbReference>
<evidence type="ECO:0000256" key="7">
    <source>
        <dbReference type="PROSITE-ProRule" id="PRU00027"/>
    </source>
</evidence>
<feature type="region of interest" description="Disordered" evidence="8">
    <location>
        <begin position="275"/>
        <end position="294"/>
    </location>
</feature>
<name>A0A8C5M8S6_9ANUR</name>
<organism evidence="10 11">
    <name type="scientific">Leptobrachium leishanense</name>
    <name type="common">Leishan spiny toad</name>
    <dbReference type="NCBI Taxonomy" id="445787"/>
    <lineage>
        <taxon>Eukaryota</taxon>
        <taxon>Metazoa</taxon>
        <taxon>Chordata</taxon>
        <taxon>Craniata</taxon>
        <taxon>Vertebrata</taxon>
        <taxon>Euteleostomi</taxon>
        <taxon>Amphibia</taxon>
        <taxon>Batrachia</taxon>
        <taxon>Anura</taxon>
        <taxon>Pelobatoidea</taxon>
        <taxon>Megophryidae</taxon>
        <taxon>Leptobrachium</taxon>
    </lineage>
</organism>
<evidence type="ECO:0000256" key="1">
    <source>
        <dbReference type="ARBA" id="ARBA00004123"/>
    </source>
</evidence>
<dbReference type="InterPro" id="IPR036236">
    <property type="entry name" value="Znf_C2H2_sf"/>
</dbReference>
<dbReference type="GO" id="GO:0008270">
    <property type="term" value="F:zinc ion binding"/>
    <property type="evidence" value="ECO:0007669"/>
    <property type="project" value="UniProtKB-KW"/>
</dbReference>
<keyword evidence="3 7" id="KW-0863">Zinc-finger</keyword>
<dbReference type="PANTHER" id="PTHR47241:SF1">
    <property type="entry name" value="BED-TYPE DOMAIN-CONTAINING PROTEIN"/>
    <property type="match status" value="1"/>
</dbReference>
<keyword evidence="6" id="KW-0539">Nucleus</keyword>
<comment type="subcellular location">
    <subcellularLocation>
        <location evidence="1">Nucleus</location>
    </subcellularLocation>
</comment>
<dbReference type="GO" id="GO:0003677">
    <property type="term" value="F:DNA binding"/>
    <property type="evidence" value="ECO:0007669"/>
    <property type="project" value="UniProtKB-KW"/>
</dbReference>
<evidence type="ECO:0000259" key="9">
    <source>
        <dbReference type="PROSITE" id="PS50808"/>
    </source>
</evidence>
<evidence type="ECO:0000256" key="2">
    <source>
        <dbReference type="ARBA" id="ARBA00022723"/>
    </source>
</evidence>
<reference evidence="10" key="2">
    <citation type="submission" date="2025-09" db="UniProtKB">
        <authorList>
            <consortium name="Ensembl"/>
        </authorList>
    </citation>
    <scope>IDENTIFICATION</scope>
</reference>
<dbReference type="Ensembl" id="ENSLLET00000009907.1">
    <property type="protein sequence ID" value="ENSLLEP00000009545.1"/>
    <property type="gene ID" value="ENSLLEG00000006084.1"/>
</dbReference>
<dbReference type="InterPro" id="IPR008906">
    <property type="entry name" value="HATC_C_dom"/>
</dbReference>
<dbReference type="Pfam" id="PF05699">
    <property type="entry name" value="Dimer_Tnp_hAT"/>
    <property type="match status" value="1"/>
</dbReference>
<accession>A0A8C5M8S6</accession>
<dbReference type="SUPFAM" id="SSF140996">
    <property type="entry name" value="Hermes dimerisation domain"/>
    <property type="match status" value="1"/>
</dbReference>
<sequence>MENRILQKKGQGNWREEEKSTPSLALSSLKQEDLSGNWISSGREQGDEDGENMMIAGVGATENSAVGGILHNSEHYGEIDLHVSTSEGTSVLEESDDDLYHPEWIPLDHEDELTDLTDVRESVLSRTQGGVATCDAHTPASYLLYQSGGKHKRSGTLTSTAEKIKRQTTSMQPAAVALPPLCTPEMQVKIPLRPHSHNPGRGGGSLVWQFYILDKREQSKATCKLCGKKISRGKPGSNLGTTSLRSHMNSKHKAIWMRLLSSVENSKEYHPNVMPSNNHTVPSSPPCNPEGFSGRTEEIRRRGIVEGLSTSCPEQDSNSGITAFHQQYMAKETHEREAENYPDNGEECKLNFQIAKMLAVDMLPYQFVEGRGFRELMSTVAPHWEIPSQKYFSQKAVPQVHSLVMECIGKELGQNECRKVHISVSVWTSLQSMDHMVLRAHWVSFHEVSFPAATSSIISKWCKSSSFFRKHAALCMQSFNSREQKPSDVLCKLRGVIDTWVSPQSLHVGFVTADNDPNVVTAIHQGGMVHVPCFAHVLNTVVTQFLDNSSKLQEMLQSARKMCSHFHHSPAAQNALSTLQVNNNLPRHQLIEGEGTGWRSTLQMLKRLHEQRKAINDYIMDFRRPLKGESMTPAQWNLMNATCTVLNVMEEATLLVSRHDACLSQTVDRCKEVLIRKVIDEERRSGVANKLNCSSPESNAQPSLLDTKREDMDHCSNRDDMGTAGSLWDLLPQYGIVAKFDSQERKLQTASKMVTAYLLDSNFVEAHTDPLVFWENRRRQWPSLSLIAVEYLSCPASATCSSSYVNETGYFEQQAKLSPPNMDVLSFLKMNQHWIPDDYRLKREGDRHEYFPHSQNAEDGRVRPLVVKVEDDAELQWH</sequence>
<evidence type="ECO:0000313" key="10">
    <source>
        <dbReference type="Ensembl" id="ENSLLEP00000009545.1"/>
    </source>
</evidence>